<dbReference type="EMBL" id="WBWS01000033">
    <property type="protein sequence ID" value="KAB2761984.1"/>
    <property type="molecule type" value="Genomic_DNA"/>
</dbReference>
<protein>
    <submittedName>
        <fullName evidence="1">Uncharacterized protein</fullName>
    </submittedName>
</protein>
<proteinExistence type="predicted"/>
<dbReference type="Proteomes" id="UP000481876">
    <property type="component" value="Unassembled WGS sequence"/>
</dbReference>
<organism evidence="1 2">
    <name type="scientific">Brucella anthropi</name>
    <name type="common">Ochrobactrum anthropi</name>
    <dbReference type="NCBI Taxonomy" id="529"/>
    <lineage>
        <taxon>Bacteria</taxon>
        <taxon>Pseudomonadati</taxon>
        <taxon>Pseudomonadota</taxon>
        <taxon>Alphaproteobacteria</taxon>
        <taxon>Hyphomicrobiales</taxon>
        <taxon>Brucellaceae</taxon>
        <taxon>Brucella/Ochrobactrum group</taxon>
        <taxon>Brucella</taxon>
    </lineage>
</organism>
<evidence type="ECO:0000313" key="2">
    <source>
        <dbReference type="Proteomes" id="UP000481876"/>
    </source>
</evidence>
<accession>A0A6L3YZS1</accession>
<evidence type="ECO:0000313" key="1">
    <source>
        <dbReference type="EMBL" id="KAB2761984.1"/>
    </source>
</evidence>
<name>A0A6L3YZS1_BRUAN</name>
<reference evidence="1 2" key="1">
    <citation type="submission" date="2019-09" db="EMBL/GenBank/DDBJ databases">
        <title>Taxonomic organization of the family Brucellaceae based on a phylogenomic approach.</title>
        <authorList>
            <person name="Leclercq S."/>
            <person name="Cloeckaert A."/>
            <person name="Zygmunt M.S."/>
        </authorList>
    </citation>
    <scope>NUCLEOTIDE SEQUENCE [LARGE SCALE GENOMIC DNA]</scope>
    <source>
        <strain evidence="1 2">LMG 3313</strain>
    </source>
</reference>
<comment type="caution">
    <text evidence="1">The sequence shown here is derived from an EMBL/GenBank/DDBJ whole genome shotgun (WGS) entry which is preliminary data.</text>
</comment>
<gene>
    <name evidence="1" type="ORF">F9L04_23040</name>
</gene>
<sequence>MRKSAVQELLARRLRIAPGRIQAISERLASAGLISNAEGSRRYPPDLSEPEVVTLVIAVIADNGLGNVKATVDTFSSLASEGIAFGHVLHRVLYGRPVDISHVIVRHNPAGVSAVIDGNHAVYGAEAPEKAATTARIIPGDALIAIAAELQGQHPQQADALVELIKIRRSL</sequence>
<dbReference type="RefSeq" id="WP_151664327.1">
    <property type="nucleotide sequence ID" value="NZ_CP103345.1"/>
</dbReference>
<dbReference type="AlphaFoldDB" id="A0A6L3YZS1"/>